<dbReference type="InterPro" id="IPR048800">
    <property type="entry name" value="Cac1-like_C"/>
</dbReference>
<proteinExistence type="predicted"/>
<protein>
    <submittedName>
        <fullName evidence="3">Chromatin assembly factor 1 subunit FAS1</fullName>
    </submittedName>
</protein>
<dbReference type="GO" id="GO:0033186">
    <property type="term" value="C:CAF-1 complex"/>
    <property type="evidence" value="ECO:0007669"/>
    <property type="project" value="TreeGrafter"/>
</dbReference>
<dbReference type="GO" id="GO:0005634">
    <property type="term" value="C:nucleus"/>
    <property type="evidence" value="ECO:0007669"/>
    <property type="project" value="TreeGrafter"/>
</dbReference>
<dbReference type="PANTHER" id="PTHR15272:SF0">
    <property type="entry name" value="CHROMATIN ASSEMBLY FACTOR 1 SUBUNIT A"/>
    <property type="match status" value="1"/>
</dbReference>
<evidence type="ECO:0000256" key="1">
    <source>
        <dbReference type="SAM" id="MobiDB-lite"/>
    </source>
</evidence>
<reference evidence="3" key="1">
    <citation type="submission" date="2020-06" db="EMBL/GenBank/DDBJ databases">
        <authorList>
            <person name="Li T."/>
            <person name="Hu X."/>
            <person name="Zhang T."/>
            <person name="Song X."/>
            <person name="Zhang H."/>
            <person name="Dai N."/>
            <person name="Sheng W."/>
            <person name="Hou X."/>
            <person name="Wei L."/>
        </authorList>
    </citation>
    <scope>NUCLEOTIDE SEQUENCE</scope>
    <source>
        <strain evidence="3">KEN8</strain>
        <tissue evidence="3">Leaf</tissue>
    </source>
</reference>
<comment type="caution">
    <text evidence="3">The sequence shown here is derived from an EMBL/GenBank/DDBJ whole genome shotgun (WGS) entry which is preliminary data.</text>
</comment>
<dbReference type="EMBL" id="JACGWM010000016">
    <property type="protein sequence ID" value="KAL0322277.1"/>
    <property type="molecule type" value="Genomic_DNA"/>
</dbReference>
<feature type="region of interest" description="Disordered" evidence="1">
    <location>
        <begin position="141"/>
        <end position="171"/>
    </location>
</feature>
<dbReference type="AlphaFoldDB" id="A0AAW2LSL5"/>
<dbReference type="PANTHER" id="PTHR15272">
    <property type="entry name" value="CHROMATIN ASSEMBLY FACTOR 1 SUBUNIT A CAF-1 SUBUNIT A"/>
    <property type="match status" value="1"/>
</dbReference>
<name>A0AAW2LSL5_9LAMI</name>
<dbReference type="GO" id="GO:0006334">
    <property type="term" value="P:nucleosome assembly"/>
    <property type="evidence" value="ECO:0007669"/>
    <property type="project" value="TreeGrafter"/>
</dbReference>
<organism evidence="3">
    <name type="scientific">Sesamum calycinum</name>
    <dbReference type="NCBI Taxonomy" id="2727403"/>
    <lineage>
        <taxon>Eukaryota</taxon>
        <taxon>Viridiplantae</taxon>
        <taxon>Streptophyta</taxon>
        <taxon>Embryophyta</taxon>
        <taxon>Tracheophyta</taxon>
        <taxon>Spermatophyta</taxon>
        <taxon>Magnoliopsida</taxon>
        <taxon>eudicotyledons</taxon>
        <taxon>Gunneridae</taxon>
        <taxon>Pentapetalae</taxon>
        <taxon>asterids</taxon>
        <taxon>lamiids</taxon>
        <taxon>Lamiales</taxon>
        <taxon>Pedaliaceae</taxon>
        <taxon>Sesamum</taxon>
    </lineage>
</organism>
<feature type="domain" description="Chromatin assembly factor 1 subunit Cac1-like C-terminal" evidence="2">
    <location>
        <begin position="319"/>
        <end position="355"/>
    </location>
</feature>
<reference evidence="3" key="2">
    <citation type="journal article" date="2024" name="Plant">
        <title>Genomic evolution and insights into agronomic trait innovations of Sesamum species.</title>
        <authorList>
            <person name="Miao H."/>
            <person name="Wang L."/>
            <person name="Qu L."/>
            <person name="Liu H."/>
            <person name="Sun Y."/>
            <person name="Le M."/>
            <person name="Wang Q."/>
            <person name="Wei S."/>
            <person name="Zheng Y."/>
            <person name="Lin W."/>
            <person name="Duan Y."/>
            <person name="Cao H."/>
            <person name="Xiong S."/>
            <person name="Wang X."/>
            <person name="Wei L."/>
            <person name="Li C."/>
            <person name="Ma Q."/>
            <person name="Ju M."/>
            <person name="Zhao R."/>
            <person name="Li G."/>
            <person name="Mu C."/>
            <person name="Tian Q."/>
            <person name="Mei H."/>
            <person name="Zhang T."/>
            <person name="Gao T."/>
            <person name="Zhang H."/>
        </authorList>
    </citation>
    <scope>NUCLEOTIDE SEQUENCE</scope>
    <source>
        <strain evidence="3">KEN8</strain>
    </source>
</reference>
<evidence type="ECO:0000259" key="2">
    <source>
        <dbReference type="Pfam" id="PF21796"/>
    </source>
</evidence>
<feature type="compositionally biased region" description="Basic and acidic residues" evidence="1">
    <location>
        <begin position="141"/>
        <end position="160"/>
    </location>
</feature>
<accession>A0AAW2LSL5</accession>
<dbReference type="Pfam" id="PF21796">
    <property type="entry name" value="Cac1_C"/>
    <property type="match status" value="1"/>
</dbReference>
<evidence type="ECO:0000313" key="3">
    <source>
        <dbReference type="EMBL" id="KAL0322277.1"/>
    </source>
</evidence>
<gene>
    <name evidence="3" type="ORF">Scaly_2524100</name>
</gene>
<sequence>MATGKGGRRQTGEMGGGGGRCGWELGKGVWTGKGAGGGGTVTGEMGGEGGAEPTFDDGLVVEKLVDGWVENDVNGRLSGVKVDRPLSNCQKQPRIKQLLQFDKSYRSLWMKLTRYAPCYVALASSISTMLANVIHDELGESLSDCDKDDKDETIEGHLKGDDEDESGDGFFVPDGYLSKNEGVQTDEMESDELVEEVRNLPDSQKQLPSEEFCTLLRQQKYLHSLTEHALKKEPTLIISNLMHEETTLSLAEELKGIEKLERLCLRTLSIRPLPDVPSIKISVQNDAVDDDVESSSNKSNPTLLAIAATMLNCNYLKFIGKIVETLHNTFSVISKSQLWSKVRDISDFSKNGWQVKKGVLSKLGLSISPENNCTKANSIVTFFSTLPASIWEDCDLSNTSPQPFRKHAAIVHPQQDCKQEP</sequence>